<keyword evidence="2" id="KW-1133">Transmembrane helix</keyword>
<evidence type="ECO:0000313" key="5">
    <source>
        <dbReference type="Proteomes" id="UP001610335"/>
    </source>
</evidence>
<dbReference type="Proteomes" id="UP001610335">
    <property type="component" value="Unassembled WGS sequence"/>
</dbReference>
<evidence type="ECO:0000256" key="1">
    <source>
        <dbReference type="SAM" id="MobiDB-lite"/>
    </source>
</evidence>
<organism evidence="4 5">
    <name type="scientific">Aspergillus cavernicola</name>
    <dbReference type="NCBI Taxonomy" id="176166"/>
    <lineage>
        <taxon>Eukaryota</taxon>
        <taxon>Fungi</taxon>
        <taxon>Dikarya</taxon>
        <taxon>Ascomycota</taxon>
        <taxon>Pezizomycotina</taxon>
        <taxon>Eurotiomycetes</taxon>
        <taxon>Eurotiomycetidae</taxon>
        <taxon>Eurotiales</taxon>
        <taxon>Aspergillaceae</taxon>
        <taxon>Aspergillus</taxon>
        <taxon>Aspergillus subgen. Nidulantes</taxon>
    </lineage>
</organism>
<name>A0ABR4HF26_9EURO</name>
<protein>
    <recommendedName>
        <fullName evidence="3">Homogentisate 1,2-dioxygenase C-terminal domain-containing protein</fullName>
    </recommendedName>
</protein>
<feature type="region of interest" description="Disordered" evidence="1">
    <location>
        <begin position="134"/>
        <end position="169"/>
    </location>
</feature>
<evidence type="ECO:0000256" key="2">
    <source>
        <dbReference type="SAM" id="Phobius"/>
    </source>
</evidence>
<reference evidence="4 5" key="1">
    <citation type="submission" date="2024-07" db="EMBL/GenBank/DDBJ databases">
        <title>Section-level genome sequencing and comparative genomics of Aspergillus sections Usti and Cavernicolus.</title>
        <authorList>
            <consortium name="Lawrence Berkeley National Laboratory"/>
            <person name="Nybo J.L."/>
            <person name="Vesth T.C."/>
            <person name="Theobald S."/>
            <person name="Frisvad J.C."/>
            <person name="Larsen T.O."/>
            <person name="Kjaerboelling I."/>
            <person name="Rothschild-Mancinelli K."/>
            <person name="Lyhne E.K."/>
            <person name="Kogle M.E."/>
            <person name="Barry K."/>
            <person name="Clum A."/>
            <person name="Na H."/>
            <person name="Ledsgaard L."/>
            <person name="Lin J."/>
            <person name="Lipzen A."/>
            <person name="Kuo A."/>
            <person name="Riley R."/>
            <person name="Mondo S."/>
            <person name="LaButti K."/>
            <person name="Haridas S."/>
            <person name="Pangalinan J."/>
            <person name="Salamov A.A."/>
            <person name="Simmons B.A."/>
            <person name="Magnuson J.K."/>
            <person name="Chen J."/>
            <person name="Drula E."/>
            <person name="Henrissat B."/>
            <person name="Wiebenga A."/>
            <person name="Lubbers R.J."/>
            <person name="Gomes A.C."/>
            <person name="Makela M.R."/>
            <person name="Stajich J."/>
            <person name="Grigoriev I.V."/>
            <person name="Mortensen U.H."/>
            <person name="De vries R.P."/>
            <person name="Baker S.E."/>
            <person name="Andersen M.R."/>
        </authorList>
    </citation>
    <scope>NUCLEOTIDE SEQUENCE [LARGE SCALE GENOMIC DNA]</scope>
    <source>
        <strain evidence="4 5">CBS 600.67</strain>
    </source>
</reference>
<keyword evidence="2" id="KW-0812">Transmembrane</keyword>
<evidence type="ECO:0000313" key="4">
    <source>
        <dbReference type="EMBL" id="KAL2813357.1"/>
    </source>
</evidence>
<proteinExistence type="predicted"/>
<dbReference type="InterPro" id="IPR011051">
    <property type="entry name" value="RmlC_Cupin_sf"/>
</dbReference>
<accession>A0ABR4HF26</accession>
<dbReference type="PANTHER" id="PTHR38122:SF1">
    <property type="entry name" value="GLYCOPROTEIN X"/>
    <property type="match status" value="1"/>
</dbReference>
<dbReference type="EMBL" id="JBFXLS010000145">
    <property type="protein sequence ID" value="KAL2813357.1"/>
    <property type="molecule type" value="Genomic_DNA"/>
</dbReference>
<dbReference type="Gene3D" id="2.60.120.10">
    <property type="entry name" value="Jelly Rolls"/>
    <property type="match status" value="1"/>
</dbReference>
<dbReference type="PANTHER" id="PTHR38122">
    <property type="entry name" value="GLYCOPROTEIN X"/>
    <property type="match status" value="1"/>
</dbReference>
<feature type="domain" description="Homogentisate 1,2-dioxygenase C-terminal" evidence="3">
    <location>
        <begin position="268"/>
        <end position="335"/>
    </location>
</feature>
<gene>
    <name evidence="4" type="ORF">BDW59DRAFT_167540</name>
</gene>
<dbReference type="SUPFAM" id="SSF51182">
    <property type="entry name" value="RmlC-like cupins"/>
    <property type="match status" value="1"/>
</dbReference>
<dbReference type="InterPro" id="IPR046451">
    <property type="entry name" value="HgmA_C"/>
</dbReference>
<sequence length="361" mass="38553">MRRQSTEVPELIIPDVCYDDCNAPALEAQQQGLSPSLCAPNSAFMGLYNTCVRCIERFSDDTTPQGNDSVPSFSYYLEYCNRLGNSTNNITVPDISSLLESWSSLASTQAALQASLSSLGVDLSTITSSSGATSITNTITASPTNSASSTASATLGPPEVSSIPSSSPSNSDAKIIAPAVVVPAVILVIAAVIAARTFMRRRHMQRVERGNIPGDSYEGKAQLHADSFTAELDSTAIAKNGAKSSWTHLFSALTLSSAVSISPDDLAKFEAQHSTGVYHTGPSINTVLTASSYDPTTPRADFLMFGPKWDASGNSFRPAYFHCDWAFEEVMVMVETSRSFLLTEYAVSGCGVFKNNFKLNN</sequence>
<keyword evidence="2" id="KW-0472">Membrane</keyword>
<keyword evidence="5" id="KW-1185">Reference proteome</keyword>
<comment type="caution">
    <text evidence="4">The sequence shown here is derived from an EMBL/GenBank/DDBJ whole genome shotgun (WGS) entry which is preliminary data.</text>
</comment>
<dbReference type="Pfam" id="PF04209">
    <property type="entry name" value="HgmA_C"/>
    <property type="match status" value="1"/>
</dbReference>
<evidence type="ECO:0000259" key="3">
    <source>
        <dbReference type="Pfam" id="PF04209"/>
    </source>
</evidence>
<feature type="transmembrane region" description="Helical" evidence="2">
    <location>
        <begin position="175"/>
        <end position="199"/>
    </location>
</feature>
<dbReference type="InterPro" id="IPR014710">
    <property type="entry name" value="RmlC-like_jellyroll"/>
</dbReference>